<dbReference type="PROSITE" id="PS00356">
    <property type="entry name" value="HTH_LACI_1"/>
    <property type="match status" value="1"/>
</dbReference>
<organism evidence="5 6">
    <name type="scientific">Erysipelothrix inopinata</name>
    <dbReference type="NCBI Taxonomy" id="225084"/>
    <lineage>
        <taxon>Bacteria</taxon>
        <taxon>Bacillati</taxon>
        <taxon>Bacillota</taxon>
        <taxon>Erysipelotrichia</taxon>
        <taxon>Erysipelotrichales</taxon>
        <taxon>Erysipelotrichaceae</taxon>
        <taxon>Erysipelothrix</taxon>
    </lineage>
</organism>
<evidence type="ECO:0000256" key="3">
    <source>
        <dbReference type="ARBA" id="ARBA00023163"/>
    </source>
</evidence>
<dbReference type="Gene3D" id="3.40.50.2300">
    <property type="match status" value="2"/>
</dbReference>
<accession>A0A7G9RYW4</accession>
<dbReference type="GO" id="GO:0003700">
    <property type="term" value="F:DNA-binding transcription factor activity"/>
    <property type="evidence" value="ECO:0007669"/>
    <property type="project" value="TreeGrafter"/>
</dbReference>
<evidence type="ECO:0000256" key="2">
    <source>
        <dbReference type="ARBA" id="ARBA00023125"/>
    </source>
</evidence>
<evidence type="ECO:0000256" key="1">
    <source>
        <dbReference type="ARBA" id="ARBA00023015"/>
    </source>
</evidence>
<dbReference type="InterPro" id="IPR010982">
    <property type="entry name" value="Lambda_DNA-bd_dom_sf"/>
</dbReference>
<dbReference type="AlphaFoldDB" id="A0A7G9RYW4"/>
<feature type="domain" description="HTH lacI-type" evidence="4">
    <location>
        <begin position="2"/>
        <end position="56"/>
    </location>
</feature>
<dbReference type="InterPro" id="IPR000843">
    <property type="entry name" value="HTH_LacI"/>
</dbReference>
<keyword evidence="1" id="KW-0805">Transcription regulation</keyword>
<keyword evidence="2 5" id="KW-0238">DNA-binding</keyword>
<dbReference type="KEGG" id="eio:H9L01_10565"/>
<dbReference type="Pfam" id="PF00356">
    <property type="entry name" value="LacI"/>
    <property type="match status" value="1"/>
</dbReference>
<dbReference type="SMART" id="SM00354">
    <property type="entry name" value="HTH_LACI"/>
    <property type="match status" value="1"/>
</dbReference>
<keyword evidence="3" id="KW-0804">Transcription</keyword>
<keyword evidence="6" id="KW-1185">Reference proteome</keyword>
<sequence length="329" mass="36623">MVSINDVAKKAGVGVSTVSKVLNNYSSISDATRAKVMDAVDELNYVPNSIASALSSKQGKRVALVIFINNQRQAIDEINMQYLFGAMNQAKELKLEVIPVFSNVLEKKTARDILQYFNSLRVNAIVYYGLSKEAVEYQEVIDMDVFPTVVVDAPIQGPRTSYVMVDHEKAQYEIASMMIQRHKAKKILYLAGRRDGYVTDLRLQGVVDACDHNHVKINAQYANFSEKKARELTIKHAKDADLVICASDLIAIGAVHGLQEMDEFRPVCGYDGITLLGYIDSKIDTVDQDFYKISVAAVNAVHNLLQGNPSEAILLDYEIKTISYDDVIM</sequence>
<dbReference type="PANTHER" id="PTHR30146">
    <property type="entry name" value="LACI-RELATED TRANSCRIPTIONAL REPRESSOR"/>
    <property type="match status" value="1"/>
</dbReference>
<evidence type="ECO:0000259" key="4">
    <source>
        <dbReference type="PROSITE" id="PS50932"/>
    </source>
</evidence>
<dbReference type="RefSeq" id="WP_187533910.1">
    <property type="nucleotide sequence ID" value="NZ_CBCSHU010000008.1"/>
</dbReference>
<name>A0A7G9RYW4_9FIRM</name>
<reference evidence="5 6" key="1">
    <citation type="submission" date="2020-08" db="EMBL/GenBank/DDBJ databases">
        <title>Genome sequence of Erysipelothrix inopinata DSM 15511T.</title>
        <authorList>
            <person name="Hyun D.-W."/>
            <person name="Bae J.-W."/>
        </authorList>
    </citation>
    <scope>NUCLEOTIDE SEQUENCE [LARGE SCALE GENOMIC DNA]</scope>
    <source>
        <strain evidence="5 6">DSM 15511</strain>
    </source>
</reference>
<dbReference type="PRINTS" id="PR00036">
    <property type="entry name" value="HTHLACI"/>
</dbReference>
<evidence type="ECO:0000313" key="5">
    <source>
        <dbReference type="EMBL" id="QNN60789.1"/>
    </source>
</evidence>
<dbReference type="EMBL" id="CP060715">
    <property type="protein sequence ID" value="QNN60789.1"/>
    <property type="molecule type" value="Genomic_DNA"/>
</dbReference>
<protein>
    <submittedName>
        <fullName evidence="5">LacI family DNA-binding transcriptional regulator</fullName>
    </submittedName>
</protein>
<dbReference type="CDD" id="cd01392">
    <property type="entry name" value="HTH_LacI"/>
    <property type="match status" value="1"/>
</dbReference>
<dbReference type="Proteomes" id="UP000515928">
    <property type="component" value="Chromosome"/>
</dbReference>
<dbReference type="Gene3D" id="1.10.260.40">
    <property type="entry name" value="lambda repressor-like DNA-binding domains"/>
    <property type="match status" value="1"/>
</dbReference>
<dbReference type="Pfam" id="PF13407">
    <property type="entry name" value="Peripla_BP_4"/>
    <property type="match status" value="1"/>
</dbReference>
<dbReference type="PANTHER" id="PTHR30146:SF109">
    <property type="entry name" value="HTH-TYPE TRANSCRIPTIONAL REGULATOR GALS"/>
    <property type="match status" value="1"/>
</dbReference>
<dbReference type="InterPro" id="IPR025997">
    <property type="entry name" value="SBP_2_dom"/>
</dbReference>
<dbReference type="PROSITE" id="PS50932">
    <property type="entry name" value="HTH_LACI_2"/>
    <property type="match status" value="1"/>
</dbReference>
<dbReference type="SUPFAM" id="SSF53822">
    <property type="entry name" value="Periplasmic binding protein-like I"/>
    <property type="match status" value="1"/>
</dbReference>
<dbReference type="SUPFAM" id="SSF47413">
    <property type="entry name" value="lambda repressor-like DNA-binding domains"/>
    <property type="match status" value="1"/>
</dbReference>
<proteinExistence type="predicted"/>
<dbReference type="CDD" id="cd06267">
    <property type="entry name" value="PBP1_LacI_sugar_binding-like"/>
    <property type="match status" value="1"/>
</dbReference>
<dbReference type="InterPro" id="IPR028082">
    <property type="entry name" value="Peripla_BP_I"/>
</dbReference>
<gene>
    <name evidence="5" type="ORF">H9L01_10565</name>
</gene>
<dbReference type="GO" id="GO:0000976">
    <property type="term" value="F:transcription cis-regulatory region binding"/>
    <property type="evidence" value="ECO:0007669"/>
    <property type="project" value="TreeGrafter"/>
</dbReference>
<evidence type="ECO:0000313" key="6">
    <source>
        <dbReference type="Proteomes" id="UP000515928"/>
    </source>
</evidence>